<reference evidence="3" key="1">
    <citation type="submission" date="2021-02" db="EMBL/GenBank/DDBJ databases">
        <title>Natrosporangium hydrolyticum gen. nov., sp. nov, a haloalkaliphilic actinobacterium from a soda solonchak soil.</title>
        <authorList>
            <person name="Sorokin D.Y."/>
            <person name="Khijniak T.V."/>
            <person name="Zakharycheva A.P."/>
            <person name="Boueva O.V."/>
            <person name="Ariskina E.V."/>
            <person name="Hahnke R.L."/>
            <person name="Bunk B."/>
            <person name="Sproer C."/>
            <person name="Schumann P."/>
            <person name="Evtushenko L.I."/>
            <person name="Kublanov I.V."/>
        </authorList>
    </citation>
    <scope>NUCLEOTIDE SEQUENCE</scope>
    <source>
        <strain evidence="3">DSM 106523</strain>
    </source>
</reference>
<dbReference type="GO" id="GO:0003677">
    <property type="term" value="F:DNA binding"/>
    <property type="evidence" value="ECO:0007669"/>
    <property type="project" value="InterPro"/>
</dbReference>
<dbReference type="InterPro" id="IPR010359">
    <property type="entry name" value="IrrE_HExxH"/>
</dbReference>
<dbReference type="RefSeq" id="WP_239677326.1">
    <property type="nucleotide sequence ID" value="NZ_CP070499.1"/>
</dbReference>
<dbReference type="Gene3D" id="1.10.10.2910">
    <property type="match status" value="1"/>
</dbReference>
<evidence type="ECO:0000259" key="2">
    <source>
        <dbReference type="PROSITE" id="PS50943"/>
    </source>
</evidence>
<proteinExistence type="inferred from homology"/>
<dbReference type="PANTHER" id="PTHR43236:SF1">
    <property type="entry name" value="BLL7220 PROTEIN"/>
    <property type="match status" value="1"/>
</dbReference>
<dbReference type="PROSITE" id="PS50943">
    <property type="entry name" value="HTH_CROC1"/>
    <property type="match status" value="1"/>
</dbReference>
<dbReference type="SMART" id="SM00530">
    <property type="entry name" value="HTH_XRE"/>
    <property type="match status" value="1"/>
</dbReference>
<dbReference type="InterPro" id="IPR010982">
    <property type="entry name" value="Lambda_DNA-bd_dom_sf"/>
</dbReference>
<protein>
    <submittedName>
        <fullName evidence="3">ImmA/IrrE family metallo-endopeptidase</fullName>
    </submittedName>
</protein>
<name>A0A895YGD1_9ACTN</name>
<comment type="similarity">
    <text evidence="1">Belongs to the short-chain fatty acyl-CoA assimilation regulator (ScfR) family.</text>
</comment>
<evidence type="ECO:0000256" key="1">
    <source>
        <dbReference type="ARBA" id="ARBA00007227"/>
    </source>
</evidence>
<dbReference type="PANTHER" id="PTHR43236">
    <property type="entry name" value="ANTITOXIN HIGA1"/>
    <property type="match status" value="1"/>
</dbReference>
<evidence type="ECO:0000313" key="3">
    <source>
        <dbReference type="EMBL" id="QSB15152.1"/>
    </source>
</evidence>
<dbReference type="Pfam" id="PF06114">
    <property type="entry name" value="Peptidase_M78"/>
    <property type="match status" value="1"/>
</dbReference>
<accession>A0A895YGD1</accession>
<dbReference type="KEGG" id="nhy:JQS43_01900"/>
<dbReference type="InterPro" id="IPR001387">
    <property type="entry name" value="Cro/C1-type_HTH"/>
</dbReference>
<dbReference type="AlphaFoldDB" id="A0A895YGD1"/>
<feature type="domain" description="HTH cro/C1-type" evidence="2">
    <location>
        <begin position="12"/>
        <end position="66"/>
    </location>
</feature>
<dbReference type="Pfam" id="PF13560">
    <property type="entry name" value="HTH_31"/>
    <property type="match status" value="1"/>
</dbReference>
<dbReference type="InterPro" id="IPR052345">
    <property type="entry name" value="Rad_response_metalloprotease"/>
</dbReference>
<dbReference type="EMBL" id="CP070499">
    <property type="protein sequence ID" value="QSB15152.1"/>
    <property type="molecule type" value="Genomic_DNA"/>
</dbReference>
<dbReference type="SUPFAM" id="SSF47413">
    <property type="entry name" value="lambda repressor-like DNA-binding domains"/>
    <property type="match status" value="1"/>
</dbReference>
<dbReference type="Gene3D" id="1.10.260.40">
    <property type="entry name" value="lambda repressor-like DNA-binding domains"/>
    <property type="match status" value="1"/>
</dbReference>
<dbReference type="Proteomes" id="UP000662857">
    <property type="component" value="Chromosome"/>
</dbReference>
<organism evidence="3 4">
    <name type="scientific">Natronosporangium hydrolyticum</name>
    <dbReference type="NCBI Taxonomy" id="2811111"/>
    <lineage>
        <taxon>Bacteria</taxon>
        <taxon>Bacillati</taxon>
        <taxon>Actinomycetota</taxon>
        <taxon>Actinomycetes</taxon>
        <taxon>Micromonosporales</taxon>
        <taxon>Micromonosporaceae</taxon>
        <taxon>Natronosporangium</taxon>
    </lineage>
</organism>
<evidence type="ECO:0000313" key="4">
    <source>
        <dbReference type="Proteomes" id="UP000662857"/>
    </source>
</evidence>
<sequence length="382" mass="40854">MALSTERLSARIREAMRAAGLTQVELANAAEMDPTALNKALMGRRGLKSLEVALIAEALGQSTDALLADDDMAVSPPAFAARLQVVASPAVEKAMAWAEQLREVDRLLNELGYPETSPLRLEVPPATGDPVRQGERLAATMRQQAAVGAADLPQGADQLAAWAERAFGIDVCMTALPVGLDGLALSDGRLRLALVSTGVAATRQRFTIAHEICHLACGDGATFTLDENVFGERTPEERRANAFAAAFLMPAEAIEQAITGRAITAAVVSDLLGRFRVSLDAFAFRLHNLNIVDAAGRDRVRSMYSQVTLRPGRVDDLQARNDRRAPGGLLKRVMAAYHAGEIGIRVVAQVLDTDVELLLGELSPPRFPGAPAADTQHHGYEL</sequence>
<dbReference type="CDD" id="cd00093">
    <property type="entry name" value="HTH_XRE"/>
    <property type="match status" value="1"/>
</dbReference>
<keyword evidence="4" id="KW-1185">Reference proteome</keyword>
<gene>
    <name evidence="3" type="ORF">JQS43_01900</name>
</gene>